<dbReference type="SUPFAM" id="SSF53335">
    <property type="entry name" value="S-adenosyl-L-methionine-dependent methyltransferases"/>
    <property type="match status" value="1"/>
</dbReference>
<dbReference type="InterPro" id="IPR029063">
    <property type="entry name" value="SAM-dependent_MTases_sf"/>
</dbReference>
<accession>A0A382TJP3</accession>
<feature type="non-terminal residue" evidence="1">
    <location>
        <position position="1"/>
    </location>
</feature>
<dbReference type="EMBL" id="UINC01136931">
    <property type="protein sequence ID" value="SVD21982.1"/>
    <property type="molecule type" value="Genomic_DNA"/>
</dbReference>
<sequence length="153" mass="17991">VERHEGSETILDLNFFIKWKKKYDFIIDAGTSEHCFNLGQVFDNIRRGVKSNGGIIMHVNPLNWLNHGFWNINPTAYFDFYNANGFEIIKSIGMNRDSSNPKFFYYSDNNKYRRFNFKEGEVLNLIVAKSISNTSAKTIWPVQYKYKTIIKQK</sequence>
<dbReference type="Gene3D" id="3.40.50.150">
    <property type="entry name" value="Vaccinia Virus protein VP39"/>
    <property type="match status" value="1"/>
</dbReference>
<organism evidence="1">
    <name type="scientific">marine metagenome</name>
    <dbReference type="NCBI Taxonomy" id="408172"/>
    <lineage>
        <taxon>unclassified sequences</taxon>
        <taxon>metagenomes</taxon>
        <taxon>ecological metagenomes</taxon>
    </lineage>
</organism>
<evidence type="ECO:0000313" key="1">
    <source>
        <dbReference type="EMBL" id="SVD21982.1"/>
    </source>
</evidence>
<gene>
    <name evidence="1" type="ORF">METZ01_LOCUS374836</name>
</gene>
<evidence type="ECO:0008006" key="2">
    <source>
        <dbReference type="Google" id="ProtNLM"/>
    </source>
</evidence>
<protein>
    <recommendedName>
        <fullName evidence="2">Methyltransferase type 11 domain-containing protein</fullName>
    </recommendedName>
</protein>
<name>A0A382TJP3_9ZZZZ</name>
<reference evidence="1" key="1">
    <citation type="submission" date="2018-05" db="EMBL/GenBank/DDBJ databases">
        <authorList>
            <person name="Lanie J.A."/>
            <person name="Ng W.-L."/>
            <person name="Kazmierczak K.M."/>
            <person name="Andrzejewski T.M."/>
            <person name="Davidsen T.M."/>
            <person name="Wayne K.J."/>
            <person name="Tettelin H."/>
            <person name="Glass J.I."/>
            <person name="Rusch D."/>
            <person name="Podicherti R."/>
            <person name="Tsui H.-C.T."/>
            <person name="Winkler M.E."/>
        </authorList>
    </citation>
    <scope>NUCLEOTIDE SEQUENCE</scope>
</reference>
<dbReference type="AlphaFoldDB" id="A0A382TJP3"/>
<proteinExistence type="predicted"/>